<evidence type="ECO:0000313" key="14">
    <source>
        <dbReference type="Proteomes" id="UP000664991"/>
    </source>
</evidence>
<dbReference type="SUPFAM" id="SSF51306">
    <property type="entry name" value="LexA/Signal peptidase"/>
    <property type="match status" value="1"/>
</dbReference>
<evidence type="ECO:0000256" key="2">
    <source>
        <dbReference type="ARBA" id="ARBA00011805"/>
    </source>
</evidence>
<comment type="function">
    <text evidence="8">Catalyzes the removal of transit peptides required for the targeting of proteins from the mitochondrial matrix, across the inner membrane, into the inter-membrane space. Known to process the nuclear encoded protein DIABLO.</text>
</comment>
<keyword evidence="7" id="KW-0472">Membrane</keyword>
<evidence type="ECO:0000256" key="11">
    <source>
        <dbReference type="RuleBase" id="RU362041"/>
    </source>
</evidence>
<comment type="subcellular location">
    <subcellularLocation>
        <location evidence="1 11">Mitochondrion inner membrane</location>
    </subcellularLocation>
</comment>
<dbReference type="EC" id="3.4.21.-" evidence="11"/>
<evidence type="ECO:0000256" key="4">
    <source>
        <dbReference type="ARBA" id="ARBA00022792"/>
    </source>
</evidence>
<dbReference type="GO" id="GO:0006465">
    <property type="term" value="P:signal peptide processing"/>
    <property type="evidence" value="ECO:0007669"/>
    <property type="project" value="InterPro"/>
</dbReference>
<dbReference type="InterPro" id="IPR019533">
    <property type="entry name" value="Peptidase_S26"/>
</dbReference>
<evidence type="ECO:0000256" key="1">
    <source>
        <dbReference type="ARBA" id="ARBA00004273"/>
    </source>
</evidence>
<gene>
    <name evidence="13" type="ORF">JEQ12_006424</name>
</gene>
<feature type="domain" description="Peptidase S26" evidence="12">
    <location>
        <begin position="115"/>
        <end position="156"/>
    </location>
</feature>
<dbReference type="GO" id="GO:0004252">
    <property type="term" value="F:serine-type endopeptidase activity"/>
    <property type="evidence" value="ECO:0007669"/>
    <property type="project" value="InterPro"/>
</dbReference>
<reference evidence="13 14" key="1">
    <citation type="submission" date="2020-12" db="EMBL/GenBank/DDBJ databases">
        <title>De novo assembly of Tibetan sheep genome.</title>
        <authorList>
            <person name="Li X."/>
        </authorList>
    </citation>
    <scope>NUCLEOTIDE SEQUENCE [LARGE SCALE GENOMIC DNA]</scope>
    <source>
        <tissue evidence="13">Heart</tissue>
    </source>
</reference>
<evidence type="ECO:0000256" key="8">
    <source>
        <dbReference type="ARBA" id="ARBA00025546"/>
    </source>
</evidence>
<sequence length="190" mass="21412">MEVQLDELPEYFLWTKYLKVTTHGVDPVECGADVQAKEVSRVGLYMYQCSGPSMEPTIQNSDIVFAENLSRHFYGIQRGDIVVAKSPSDPKSSICKRVIGLEGDKILTSSPAGFFKNHSYVPKGHVWLEGDNLQNSADSRYYGPVPYGLITGRIFLKMKLKSHNCKAFDTDEKLQTWALIMDWSYGAFTN</sequence>
<evidence type="ECO:0000256" key="3">
    <source>
        <dbReference type="ARBA" id="ARBA00022670"/>
    </source>
</evidence>
<comment type="similarity">
    <text evidence="9">Belongs to the peptidase S26 family. IMP1 subfamily.</text>
</comment>
<feature type="domain" description="Peptidase S26" evidence="12">
    <location>
        <begin position="46"/>
        <end position="106"/>
    </location>
</feature>
<dbReference type="FunFam" id="2.10.109.10:FF:000010">
    <property type="entry name" value="Mitochondrial inner membrane protease subunit"/>
    <property type="match status" value="1"/>
</dbReference>
<dbReference type="EMBL" id="JAEMGP010000015">
    <property type="protein sequence ID" value="KAG5199945.1"/>
    <property type="molecule type" value="Genomic_DNA"/>
</dbReference>
<evidence type="ECO:0000256" key="7">
    <source>
        <dbReference type="ARBA" id="ARBA00023136"/>
    </source>
</evidence>
<evidence type="ECO:0000256" key="9">
    <source>
        <dbReference type="ARBA" id="ARBA00038445"/>
    </source>
</evidence>
<accession>A0A836CV10</accession>
<dbReference type="AlphaFoldDB" id="A0A836CV10"/>
<dbReference type="NCBIfam" id="TIGR02227">
    <property type="entry name" value="sigpep_I_bact"/>
    <property type="match status" value="1"/>
</dbReference>
<organism evidence="13 14">
    <name type="scientific">Ovis aries</name>
    <name type="common">Sheep</name>
    <dbReference type="NCBI Taxonomy" id="9940"/>
    <lineage>
        <taxon>Eukaryota</taxon>
        <taxon>Metazoa</taxon>
        <taxon>Chordata</taxon>
        <taxon>Craniata</taxon>
        <taxon>Vertebrata</taxon>
        <taxon>Euteleostomi</taxon>
        <taxon>Mammalia</taxon>
        <taxon>Eutheria</taxon>
        <taxon>Laurasiatheria</taxon>
        <taxon>Artiodactyla</taxon>
        <taxon>Ruminantia</taxon>
        <taxon>Pecora</taxon>
        <taxon>Bovidae</taxon>
        <taxon>Caprinae</taxon>
        <taxon>Ovis</taxon>
    </lineage>
</organism>
<dbReference type="PANTHER" id="PTHR12383">
    <property type="entry name" value="PROTEASE FAMILY S26 MITOCHONDRIAL INNER MEMBRANE PROTEASE-RELATED"/>
    <property type="match status" value="1"/>
</dbReference>
<evidence type="ECO:0000313" key="13">
    <source>
        <dbReference type="EMBL" id="KAG5199945.1"/>
    </source>
</evidence>
<dbReference type="Pfam" id="PF10502">
    <property type="entry name" value="Peptidase_S26"/>
    <property type="match status" value="2"/>
</dbReference>
<proteinExistence type="inferred from homology"/>
<dbReference type="Proteomes" id="UP000664991">
    <property type="component" value="Chromosome 15"/>
</dbReference>
<evidence type="ECO:0000259" key="12">
    <source>
        <dbReference type="Pfam" id="PF10502"/>
    </source>
</evidence>
<name>A0A836CV10_SHEEP</name>
<feature type="active site" evidence="10">
    <location>
        <position position="96"/>
    </location>
</feature>
<comment type="subunit">
    <text evidence="2">Heterodimer of 2 subunits, IMMPL1 and IMMPL2.</text>
</comment>
<evidence type="ECO:0000256" key="6">
    <source>
        <dbReference type="ARBA" id="ARBA00023128"/>
    </source>
</evidence>
<dbReference type="GO" id="GO:0006627">
    <property type="term" value="P:protein processing involved in protein targeting to mitochondrion"/>
    <property type="evidence" value="ECO:0007669"/>
    <property type="project" value="TreeGrafter"/>
</dbReference>
<keyword evidence="5 11" id="KW-0378">Hydrolase</keyword>
<keyword evidence="3 11" id="KW-0645">Protease</keyword>
<dbReference type="CDD" id="cd06530">
    <property type="entry name" value="S26_SPase_I"/>
    <property type="match status" value="1"/>
</dbReference>
<dbReference type="InterPro" id="IPR000223">
    <property type="entry name" value="Pept_S26A_signal_pept_1"/>
</dbReference>
<feature type="active site" evidence="10">
    <location>
        <position position="53"/>
    </location>
</feature>
<dbReference type="PRINTS" id="PR00727">
    <property type="entry name" value="LEADERPTASE"/>
</dbReference>
<dbReference type="Gene3D" id="2.10.109.10">
    <property type="entry name" value="Umud Fragment, subunit A"/>
    <property type="match status" value="1"/>
</dbReference>
<evidence type="ECO:0000256" key="5">
    <source>
        <dbReference type="ARBA" id="ARBA00022801"/>
    </source>
</evidence>
<evidence type="ECO:0000256" key="10">
    <source>
        <dbReference type="PIRSR" id="PIRSR600223-1"/>
    </source>
</evidence>
<keyword evidence="4 11" id="KW-0999">Mitochondrion inner membrane</keyword>
<comment type="caution">
    <text evidence="13">The sequence shown here is derived from an EMBL/GenBank/DDBJ whole genome shotgun (WGS) entry which is preliminary data.</text>
</comment>
<dbReference type="InterPro" id="IPR036286">
    <property type="entry name" value="LexA/Signal_pep-like_sf"/>
</dbReference>
<keyword evidence="6 11" id="KW-0496">Mitochondrion</keyword>
<dbReference type="GO" id="GO:0042720">
    <property type="term" value="C:mitochondrial inner membrane peptidase complex"/>
    <property type="evidence" value="ECO:0007669"/>
    <property type="project" value="TreeGrafter"/>
</dbReference>
<protein>
    <recommendedName>
        <fullName evidence="11">Mitochondrial inner membrane protease subunit</fullName>
        <ecNumber evidence="11">3.4.21.-</ecNumber>
    </recommendedName>
</protein>
<dbReference type="InterPro" id="IPR052064">
    <property type="entry name" value="Mito_IMP1_subunit"/>
</dbReference>
<dbReference type="PANTHER" id="PTHR12383:SF16">
    <property type="entry name" value="MITOCHONDRIAL INNER MEMBRANE PROTEASE SUBUNIT 1"/>
    <property type="match status" value="1"/>
</dbReference>